<evidence type="ECO:0000256" key="3">
    <source>
        <dbReference type="ARBA" id="ARBA00023163"/>
    </source>
</evidence>
<evidence type="ECO:0000259" key="4">
    <source>
        <dbReference type="PROSITE" id="PS50043"/>
    </source>
</evidence>
<dbReference type="Gene3D" id="1.10.10.10">
    <property type="entry name" value="Winged helix-like DNA-binding domain superfamily/Winged helix DNA-binding domain"/>
    <property type="match status" value="1"/>
</dbReference>
<protein>
    <submittedName>
        <fullName evidence="5">Response regulator containing a CheY-like receiver domain and an HTH DNA-binding domain</fullName>
    </submittedName>
</protein>
<organism evidence="5 6">
    <name type="scientific">Mycolicibacterium brisbanense</name>
    <dbReference type="NCBI Taxonomy" id="146020"/>
    <lineage>
        <taxon>Bacteria</taxon>
        <taxon>Bacillati</taxon>
        <taxon>Actinomycetota</taxon>
        <taxon>Actinomycetes</taxon>
        <taxon>Mycobacteriales</taxon>
        <taxon>Mycobacteriaceae</taxon>
        <taxon>Mycolicibacterium</taxon>
    </lineage>
</organism>
<evidence type="ECO:0000256" key="1">
    <source>
        <dbReference type="ARBA" id="ARBA00023015"/>
    </source>
</evidence>
<dbReference type="Proteomes" id="UP000069620">
    <property type="component" value="Unassembled WGS sequence"/>
</dbReference>
<feature type="domain" description="HTH luxR-type" evidence="4">
    <location>
        <begin position="490"/>
        <end position="555"/>
    </location>
</feature>
<dbReference type="GO" id="GO:0006355">
    <property type="term" value="P:regulation of DNA-templated transcription"/>
    <property type="evidence" value="ECO:0007669"/>
    <property type="project" value="InterPro"/>
</dbReference>
<dbReference type="InterPro" id="IPR000792">
    <property type="entry name" value="Tscrpt_reg_LuxR_C"/>
</dbReference>
<keyword evidence="3" id="KW-0804">Transcription</keyword>
<dbReference type="SUPFAM" id="SSF48452">
    <property type="entry name" value="TPR-like"/>
    <property type="match status" value="2"/>
</dbReference>
<dbReference type="PRINTS" id="PR00038">
    <property type="entry name" value="HTHLUXR"/>
</dbReference>
<dbReference type="SMART" id="SM00028">
    <property type="entry name" value="TPR"/>
    <property type="match status" value="2"/>
</dbReference>
<reference evidence="6" key="2">
    <citation type="submission" date="2016-02" db="EMBL/GenBank/DDBJ databases">
        <title>Draft genome sequence of five rapidly growing Mycobacterium species.</title>
        <authorList>
            <person name="Katahira K."/>
            <person name="Gotou Y."/>
            <person name="Iida K."/>
            <person name="Ogura Y."/>
            <person name="Hayashi T."/>
        </authorList>
    </citation>
    <scope>NUCLEOTIDE SEQUENCE [LARGE SCALE GENOMIC DNA]</scope>
    <source>
        <strain evidence="6">JCM15654</strain>
    </source>
</reference>
<dbReference type="InterPro" id="IPR036388">
    <property type="entry name" value="WH-like_DNA-bd_sf"/>
</dbReference>
<sequence>MQKTRAFAEHTRCPGDTVMPIDMAADASELLAARDAYSRGDWRAAYDLFGRTQETDLTTDDLSSYGMAAWRLGHGRQSMQLSEQAFNRLISAGDSHNAAMKAVEVALQWFNGGDLTIARVWLNRARRLQDKEPDDQVLAYVLYVDSLVAIDEGRNEAAAQLADELHEVTERLNLPGFNALCSTASGVSKIPFARTSEAFAQLDEAMMPVLADQVPVDWAGDIYCAVIYECHRLADLGRMKTWFEAMEQWRTGPQVSASWYGTTCEFHKMDLHSATKDYRQVEERLIDALAAMGDFPATAGKGYYELGEIRRRQGNIEGARTAFARARELGREPQPGEALLRCQLGETAAAASDLRIAIDSEHDPINCVRLLPAAVEIALARDRIDEAEQYCAELEAAAEKFDSPGFRAWALQARGEVLVKQGSETEALPILQDALRRYRNTQCRYEMAQVYDVMAQARRACGDATGAESDTASAESIYRQLGAEPNRATDTAAPGGLTKREVEVLARIAAGASNREVAKQLFISEKTVGRHLANIYVKLGVSSRTAAAAWAHENKVLPTA</sequence>
<comment type="caution">
    <text evidence="5">The sequence shown here is derived from an EMBL/GenBank/DDBJ whole genome shotgun (WGS) entry which is preliminary data.</text>
</comment>
<proteinExistence type="predicted"/>
<dbReference type="FunFam" id="1.10.10.10:FF:000153">
    <property type="entry name" value="LuxR family transcriptional regulator"/>
    <property type="match status" value="1"/>
</dbReference>
<dbReference type="CDD" id="cd06170">
    <property type="entry name" value="LuxR_C_like"/>
    <property type="match status" value="1"/>
</dbReference>
<keyword evidence="1" id="KW-0805">Transcription regulation</keyword>
<reference evidence="6" key="1">
    <citation type="journal article" date="2016" name="Genome Announc.">
        <title>Draft Genome Sequences of Five Rapidly Growing Mycobacterium Species, M. thermoresistibile, M. fortuitum subsp. acetamidolyticum, M. canariasense, M. brisbanense, and M. novocastrense.</title>
        <authorList>
            <person name="Katahira K."/>
            <person name="Ogura Y."/>
            <person name="Gotoh Y."/>
            <person name="Hayashi T."/>
        </authorList>
    </citation>
    <scope>NUCLEOTIDE SEQUENCE [LARGE SCALE GENOMIC DNA]</scope>
    <source>
        <strain evidence="6">JCM15654</strain>
    </source>
</reference>
<dbReference type="PANTHER" id="PTHR44688:SF16">
    <property type="entry name" value="DNA-BINDING TRANSCRIPTIONAL ACTIVATOR DEVR_DOSR"/>
    <property type="match status" value="1"/>
</dbReference>
<keyword evidence="2 5" id="KW-0238">DNA-binding</keyword>
<dbReference type="PANTHER" id="PTHR44688">
    <property type="entry name" value="DNA-BINDING TRANSCRIPTIONAL ACTIVATOR DEVR_DOSR"/>
    <property type="match status" value="1"/>
</dbReference>
<dbReference type="AlphaFoldDB" id="A0A100W0S9"/>
<dbReference type="InterPro" id="IPR016032">
    <property type="entry name" value="Sig_transdc_resp-reg_C-effctor"/>
</dbReference>
<evidence type="ECO:0000313" key="5">
    <source>
        <dbReference type="EMBL" id="GAS89547.1"/>
    </source>
</evidence>
<evidence type="ECO:0000313" key="6">
    <source>
        <dbReference type="Proteomes" id="UP000069620"/>
    </source>
</evidence>
<keyword evidence="6" id="KW-1185">Reference proteome</keyword>
<gene>
    <name evidence="5" type="ORF">RMCB_3643</name>
</gene>
<dbReference type="SMART" id="SM00421">
    <property type="entry name" value="HTH_LUXR"/>
    <property type="match status" value="1"/>
</dbReference>
<dbReference type="PROSITE" id="PS50043">
    <property type="entry name" value="HTH_LUXR_2"/>
    <property type="match status" value="1"/>
</dbReference>
<name>A0A100W0S9_9MYCO</name>
<dbReference type="Gene3D" id="1.25.40.10">
    <property type="entry name" value="Tetratricopeptide repeat domain"/>
    <property type="match status" value="2"/>
</dbReference>
<dbReference type="InterPro" id="IPR019734">
    <property type="entry name" value="TPR_rpt"/>
</dbReference>
<accession>A0A100W0S9</accession>
<dbReference type="Pfam" id="PF00196">
    <property type="entry name" value="GerE"/>
    <property type="match status" value="1"/>
</dbReference>
<evidence type="ECO:0000256" key="2">
    <source>
        <dbReference type="ARBA" id="ARBA00023125"/>
    </source>
</evidence>
<dbReference type="InterPro" id="IPR011990">
    <property type="entry name" value="TPR-like_helical_dom_sf"/>
</dbReference>
<dbReference type="EMBL" id="BCSX01000033">
    <property type="protein sequence ID" value="GAS89547.1"/>
    <property type="molecule type" value="Genomic_DNA"/>
</dbReference>
<dbReference type="SUPFAM" id="SSF46894">
    <property type="entry name" value="C-terminal effector domain of the bipartite response regulators"/>
    <property type="match status" value="1"/>
</dbReference>
<dbReference type="PROSITE" id="PS00622">
    <property type="entry name" value="HTH_LUXR_1"/>
    <property type="match status" value="1"/>
</dbReference>
<dbReference type="STRING" id="146020.RMCB_3643"/>
<dbReference type="GO" id="GO:0003677">
    <property type="term" value="F:DNA binding"/>
    <property type="evidence" value="ECO:0007669"/>
    <property type="project" value="UniProtKB-KW"/>
</dbReference>